<feature type="region of interest" description="Disordered" evidence="1">
    <location>
        <begin position="141"/>
        <end position="161"/>
    </location>
</feature>
<feature type="compositionally biased region" description="Polar residues" evidence="1">
    <location>
        <begin position="150"/>
        <end position="161"/>
    </location>
</feature>
<accession>A0ABD1ZG32</accession>
<dbReference type="EMBL" id="JBHFFA010000002">
    <property type="protein sequence ID" value="KAL2645332.1"/>
    <property type="molecule type" value="Genomic_DNA"/>
</dbReference>
<reference evidence="2 3" key="1">
    <citation type="submission" date="2024-09" db="EMBL/GenBank/DDBJ databases">
        <title>Chromosome-scale assembly of Riccia fluitans.</title>
        <authorList>
            <person name="Paukszto L."/>
            <person name="Sawicki J."/>
            <person name="Karawczyk K."/>
            <person name="Piernik-Szablinska J."/>
            <person name="Szczecinska M."/>
            <person name="Mazdziarz M."/>
        </authorList>
    </citation>
    <scope>NUCLEOTIDE SEQUENCE [LARGE SCALE GENOMIC DNA]</scope>
    <source>
        <strain evidence="2">Rf_01</strain>
        <tissue evidence="2">Aerial parts of the thallus</tissue>
    </source>
</reference>
<organism evidence="2 3">
    <name type="scientific">Riccia fluitans</name>
    <dbReference type="NCBI Taxonomy" id="41844"/>
    <lineage>
        <taxon>Eukaryota</taxon>
        <taxon>Viridiplantae</taxon>
        <taxon>Streptophyta</taxon>
        <taxon>Embryophyta</taxon>
        <taxon>Marchantiophyta</taxon>
        <taxon>Marchantiopsida</taxon>
        <taxon>Marchantiidae</taxon>
        <taxon>Marchantiales</taxon>
        <taxon>Ricciaceae</taxon>
        <taxon>Riccia</taxon>
    </lineage>
</organism>
<evidence type="ECO:0000256" key="1">
    <source>
        <dbReference type="SAM" id="MobiDB-lite"/>
    </source>
</evidence>
<evidence type="ECO:0000313" key="2">
    <source>
        <dbReference type="EMBL" id="KAL2645332.1"/>
    </source>
</evidence>
<protein>
    <submittedName>
        <fullName evidence="2">Uncharacterized protein</fullName>
    </submittedName>
</protein>
<dbReference type="Proteomes" id="UP001605036">
    <property type="component" value="Unassembled WGS sequence"/>
</dbReference>
<comment type="caution">
    <text evidence="2">The sequence shown here is derived from an EMBL/GenBank/DDBJ whole genome shotgun (WGS) entry which is preliminary data.</text>
</comment>
<proteinExistence type="predicted"/>
<gene>
    <name evidence="2" type="ORF">R1flu_012919</name>
</gene>
<keyword evidence="3" id="KW-1185">Reference proteome</keyword>
<sequence>MGPVELGRGVTAYATTPLFSLHEVRRRMGPTTLPGGTWYRSYHVRGVIAFPREPGYNCNHDDVCRPWGVERVSVVLRFKQVECSDTLLMGLSFDDGKSTWLAEREYACTKAGSALPRLATWKGKRERQRLGVSLLVQAPSSHVSGGAVPSGQSALSASRDS</sequence>
<dbReference type="AlphaFoldDB" id="A0ABD1ZG32"/>
<name>A0ABD1ZG32_9MARC</name>
<evidence type="ECO:0000313" key="3">
    <source>
        <dbReference type="Proteomes" id="UP001605036"/>
    </source>
</evidence>